<reference evidence="2" key="2">
    <citation type="journal article" date="2014" name="ISME J.">
        <title>Microbial stratification in low pH oxic and suboxic macroscopic growths along an acid mine drainage.</title>
        <authorList>
            <person name="Mendez-Garcia C."/>
            <person name="Mesa V."/>
            <person name="Sprenger R.R."/>
            <person name="Richter M."/>
            <person name="Diez M.S."/>
            <person name="Solano J."/>
            <person name="Bargiela R."/>
            <person name="Golyshina O.V."/>
            <person name="Manteca A."/>
            <person name="Ramos J.L."/>
            <person name="Gallego J.R."/>
            <person name="Llorente I."/>
            <person name="Martins Dos Santos V.A."/>
            <person name="Jensen O.N."/>
            <person name="Pelaez A.I."/>
            <person name="Sanchez J."/>
            <person name="Ferrer M."/>
        </authorList>
    </citation>
    <scope>NUCLEOTIDE SEQUENCE</scope>
</reference>
<dbReference type="AlphaFoldDB" id="T0ZWV1"/>
<comment type="caution">
    <text evidence="2">The sequence shown here is derived from an EMBL/GenBank/DDBJ whole genome shotgun (WGS) entry which is preliminary data.</text>
</comment>
<feature type="non-terminal residue" evidence="2">
    <location>
        <position position="1"/>
    </location>
</feature>
<proteinExistence type="predicted"/>
<accession>T0ZWV1</accession>
<evidence type="ECO:0000313" key="2">
    <source>
        <dbReference type="EMBL" id="EQD52701.1"/>
    </source>
</evidence>
<dbReference type="EMBL" id="AUZY01006914">
    <property type="protein sequence ID" value="EQD52701.1"/>
    <property type="molecule type" value="Genomic_DNA"/>
</dbReference>
<feature type="domain" description="DUF234" evidence="1">
    <location>
        <begin position="22"/>
        <end position="125"/>
    </location>
</feature>
<dbReference type="Pfam" id="PF03008">
    <property type="entry name" value="DUF234"/>
    <property type="match status" value="1"/>
</dbReference>
<dbReference type="InterPro" id="IPR004256">
    <property type="entry name" value="DUF234"/>
</dbReference>
<name>T0ZWV1_9ZZZZ</name>
<protein>
    <submittedName>
        <fullName evidence="2">ATPase</fullName>
    </submittedName>
</protein>
<sequence>TEEGSRSRRRVYRVANNFFAFWLGSILPHRAAIDRGLGANIATVLMPQLREFLGPRWEEAFRLHLRRLAAAGQFGGDVVAVGRFWTHDRAAVESLATGPGGDTEIDAVALAGPHREAVLVGEAKLGRSIEAPPLLRALEHKARRLPRCGENLRFALAAPMQVLDAPPGVLAITAADIFGIEGESPPAHRDHIWVE</sequence>
<evidence type="ECO:0000259" key="1">
    <source>
        <dbReference type="Pfam" id="PF03008"/>
    </source>
</evidence>
<organism evidence="2">
    <name type="scientific">mine drainage metagenome</name>
    <dbReference type="NCBI Taxonomy" id="410659"/>
    <lineage>
        <taxon>unclassified sequences</taxon>
        <taxon>metagenomes</taxon>
        <taxon>ecological metagenomes</taxon>
    </lineage>
</organism>
<gene>
    <name evidence="2" type="ORF">B1B_10613</name>
</gene>
<reference evidence="2" key="1">
    <citation type="submission" date="2013-08" db="EMBL/GenBank/DDBJ databases">
        <authorList>
            <person name="Mendez C."/>
            <person name="Richter M."/>
            <person name="Ferrer M."/>
            <person name="Sanchez J."/>
        </authorList>
    </citation>
    <scope>NUCLEOTIDE SEQUENCE</scope>
</reference>